<feature type="transmembrane region" description="Helical" evidence="2">
    <location>
        <begin position="67"/>
        <end position="88"/>
    </location>
</feature>
<evidence type="ECO:0000313" key="3">
    <source>
        <dbReference type="EMBL" id="MBA8889147.1"/>
    </source>
</evidence>
<organism evidence="3 4">
    <name type="scientific">Dokdonella fugitiva</name>
    <dbReference type="NCBI Taxonomy" id="328517"/>
    <lineage>
        <taxon>Bacteria</taxon>
        <taxon>Pseudomonadati</taxon>
        <taxon>Pseudomonadota</taxon>
        <taxon>Gammaproteobacteria</taxon>
        <taxon>Lysobacterales</taxon>
        <taxon>Rhodanobacteraceae</taxon>
        <taxon>Dokdonella</taxon>
    </lineage>
</organism>
<accession>A0A839EWW0</accession>
<sequence length="193" mass="21147">MGYFANAGQIIVNFVFVTLVALAVFRVLLQLVRANFYNPVCQALYKLTNPVLIPLHRFVPNWRNLDLAATLLAWLLSAIKLALLYAMYGQGLGLLGLAVMALADLVELVLVLYIGLVFVRALISFISVERTNPVVPLLFQLTEPVLRPIRKRIPAMGGFDFSPALAILAFMLALALLVAPLVDFGQRLAQAAA</sequence>
<dbReference type="PANTHER" id="PTHR33219">
    <property type="entry name" value="YLMG HOMOLOG PROTEIN 2, CHLOROPLASTIC"/>
    <property type="match status" value="1"/>
</dbReference>
<keyword evidence="2" id="KW-0472">Membrane</keyword>
<feature type="transmembrane region" description="Helical" evidence="2">
    <location>
        <begin position="94"/>
        <end position="123"/>
    </location>
</feature>
<feature type="transmembrane region" description="Helical" evidence="2">
    <location>
        <begin position="157"/>
        <end position="179"/>
    </location>
</feature>
<comment type="similarity">
    <text evidence="1">Belongs to the YggT family.</text>
</comment>
<name>A0A839EWW0_9GAMM</name>
<keyword evidence="2" id="KW-1133">Transmembrane helix</keyword>
<evidence type="ECO:0000256" key="1">
    <source>
        <dbReference type="ARBA" id="ARBA00010894"/>
    </source>
</evidence>
<reference evidence="3 4" key="1">
    <citation type="submission" date="2020-07" db="EMBL/GenBank/DDBJ databases">
        <title>Genomic Encyclopedia of Type Strains, Phase IV (KMG-V): Genome sequencing to study the core and pangenomes of soil and plant-associated prokaryotes.</title>
        <authorList>
            <person name="Whitman W."/>
        </authorList>
    </citation>
    <scope>NUCLEOTIDE SEQUENCE [LARGE SCALE GENOMIC DNA]</scope>
    <source>
        <strain evidence="3 4">RH2WT43</strain>
    </source>
</reference>
<dbReference type="RefSeq" id="WP_182532199.1">
    <property type="nucleotide sequence ID" value="NZ_JACGXL010000006.1"/>
</dbReference>
<keyword evidence="4" id="KW-1185">Reference proteome</keyword>
<dbReference type="InterPro" id="IPR003425">
    <property type="entry name" value="CCB3/YggT"/>
</dbReference>
<protein>
    <submittedName>
        <fullName evidence="3">YggT family protein</fullName>
    </submittedName>
</protein>
<evidence type="ECO:0000256" key="2">
    <source>
        <dbReference type="SAM" id="Phobius"/>
    </source>
</evidence>
<feature type="transmembrane region" description="Helical" evidence="2">
    <location>
        <begin position="6"/>
        <end position="29"/>
    </location>
</feature>
<proteinExistence type="inferred from homology"/>
<dbReference type="AlphaFoldDB" id="A0A839EWW0"/>
<dbReference type="Pfam" id="PF02325">
    <property type="entry name" value="CCB3_YggT"/>
    <property type="match status" value="2"/>
</dbReference>
<dbReference type="PANTHER" id="PTHR33219:SF14">
    <property type="entry name" value="PROTEIN COFACTOR ASSEMBLY OF COMPLEX C SUBUNIT B CCB3, CHLOROPLASTIC-RELATED"/>
    <property type="match status" value="1"/>
</dbReference>
<dbReference type="EMBL" id="JACGXL010000006">
    <property type="protein sequence ID" value="MBA8889147.1"/>
    <property type="molecule type" value="Genomic_DNA"/>
</dbReference>
<keyword evidence="2" id="KW-0812">Transmembrane</keyword>
<gene>
    <name evidence="3" type="ORF">FHW12_003390</name>
</gene>
<comment type="caution">
    <text evidence="3">The sequence shown here is derived from an EMBL/GenBank/DDBJ whole genome shotgun (WGS) entry which is preliminary data.</text>
</comment>
<dbReference type="GO" id="GO:0016020">
    <property type="term" value="C:membrane"/>
    <property type="evidence" value="ECO:0007669"/>
    <property type="project" value="InterPro"/>
</dbReference>
<dbReference type="Proteomes" id="UP000550401">
    <property type="component" value="Unassembled WGS sequence"/>
</dbReference>
<evidence type="ECO:0000313" key="4">
    <source>
        <dbReference type="Proteomes" id="UP000550401"/>
    </source>
</evidence>